<keyword evidence="2" id="KW-1185">Reference proteome</keyword>
<dbReference type="STRING" id="558173.CDOO_06825"/>
<evidence type="ECO:0000313" key="2">
    <source>
        <dbReference type="Proteomes" id="UP000029914"/>
    </source>
</evidence>
<proteinExistence type="predicted"/>
<organism evidence="1 2">
    <name type="scientific">Corynebacterium doosanense CAU 212 = DSM 45436</name>
    <dbReference type="NCBI Taxonomy" id="558173"/>
    <lineage>
        <taxon>Bacteria</taxon>
        <taxon>Bacillati</taxon>
        <taxon>Actinomycetota</taxon>
        <taxon>Actinomycetes</taxon>
        <taxon>Mycobacteriales</taxon>
        <taxon>Corynebacteriaceae</taxon>
        <taxon>Corynebacterium</taxon>
    </lineage>
</organism>
<evidence type="ECO:0008006" key="3">
    <source>
        <dbReference type="Google" id="ProtNLM"/>
    </source>
</evidence>
<name>A0A097IFU2_9CORY</name>
<protein>
    <recommendedName>
        <fullName evidence="3">S-adenosylmethionine synthetase</fullName>
    </recommendedName>
</protein>
<dbReference type="EMBL" id="CP006764">
    <property type="protein sequence ID" value="AIT60996.1"/>
    <property type="molecule type" value="Genomic_DNA"/>
</dbReference>
<dbReference type="Proteomes" id="UP000029914">
    <property type="component" value="Chromosome"/>
</dbReference>
<dbReference type="AlphaFoldDB" id="A0A097IFU2"/>
<dbReference type="KEGG" id="cdo:CDOO_06825"/>
<reference evidence="1 2" key="1">
    <citation type="submission" date="2013-09" db="EMBL/GenBank/DDBJ databases">
        <title>Complete genome sequence of Corynebacterium doosanense CAU 212(T) (=DSM 45436(T)), isolated from activated sludge.</title>
        <authorList>
            <person name="Schaffert L."/>
            <person name="Albersmeier A."/>
            <person name="Kalinowski J."/>
            <person name="Ruckert C."/>
        </authorList>
    </citation>
    <scope>NUCLEOTIDE SEQUENCE [LARGE SCALE GENOMIC DNA]</scope>
    <source>
        <strain evidence="1 2">CAU 212</strain>
    </source>
</reference>
<dbReference type="HOGENOM" id="CLU_055774_1_0_11"/>
<accession>A0A097IFU2</accession>
<evidence type="ECO:0000313" key="1">
    <source>
        <dbReference type="EMBL" id="AIT60996.1"/>
    </source>
</evidence>
<dbReference type="eggNOG" id="COG2367">
    <property type="taxonomic scope" value="Bacteria"/>
</dbReference>
<gene>
    <name evidence="1" type="ORF">CDOO_06825</name>
</gene>
<sequence>MAATLTVALAGCADTPEPSVGVDAGQAVIDTRSLVEEDLADLVAEVEEEHDGIAGVAVSFREGEAAAGIPGDSSAWSTLKVPIAIAAAQHGMASESQINAAVSTSDNAAATQLWNSLGSELEAAHAVELVMWRAGGPGNVRHAVTHYAGGPFGNSVWKLEPQARFATQLPCIEDADEVYDAMGEIAEWQEDGIGKVRGARFKGGWSAEKIEGGTYTYTYRQFGSVPAGEGIIGLAVIAHPADGSHETATDMLGELATGVEELVESGVIEPAEECSAR</sequence>